<dbReference type="InterPro" id="IPR014710">
    <property type="entry name" value="RmlC-like_jellyroll"/>
</dbReference>
<evidence type="ECO:0000256" key="22">
    <source>
        <dbReference type="ARBA" id="ARBA00036239"/>
    </source>
</evidence>
<evidence type="ECO:0000256" key="19">
    <source>
        <dbReference type="ARBA" id="ARBA00023286"/>
    </source>
</evidence>
<dbReference type="GO" id="GO:0030424">
    <property type="term" value="C:axon"/>
    <property type="evidence" value="ECO:0007669"/>
    <property type="project" value="TreeGrafter"/>
</dbReference>
<keyword evidence="14" id="KW-0915">Sodium</keyword>
<keyword evidence="6" id="KW-0633">Potassium transport</keyword>
<keyword evidence="16 24" id="KW-0472">Membrane</keyword>
<dbReference type="GO" id="GO:0030552">
    <property type="term" value="F:cAMP binding"/>
    <property type="evidence" value="ECO:0007669"/>
    <property type="project" value="UniProtKB-KW"/>
</dbReference>
<dbReference type="GO" id="GO:0098855">
    <property type="term" value="C:HCN channel complex"/>
    <property type="evidence" value="ECO:0007669"/>
    <property type="project" value="TreeGrafter"/>
</dbReference>
<dbReference type="Pfam" id="PF00027">
    <property type="entry name" value="cNMP_binding"/>
    <property type="match status" value="1"/>
</dbReference>
<dbReference type="PRINTS" id="PR01463">
    <property type="entry name" value="EAGCHANLFMLY"/>
</dbReference>
<keyword evidence="10" id="KW-0631">Potassium channel</keyword>
<feature type="compositionally biased region" description="Basic and acidic residues" evidence="23">
    <location>
        <begin position="100"/>
        <end position="114"/>
    </location>
</feature>
<accession>A0A8T2J9G6</accession>
<dbReference type="OrthoDB" id="421226at2759"/>
<dbReference type="PROSITE" id="PS50042">
    <property type="entry name" value="CNMP_BINDING_3"/>
    <property type="match status" value="1"/>
</dbReference>
<comment type="caution">
    <text evidence="26">The sequence shown here is derived from an EMBL/GenBank/DDBJ whole genome shotgun (WGS) entry which is preliminary data.</text>
</comment>
<dbReference type="InterPro" id="IPR018488">
    <property type="entry name" value="cNMP-bd_CS"/>
</dbReference>
<evidence type="ECO:0000256" key="2">
    <source>
        <dbReference type="ARBA" id="ARBA00006305"/>
    </source>
</evidence>
<dbReference type="InterPro" id="IPR018490">
    <property type="entry name" value="cNMP-bd_dom_sf"/>
</dbReference>
<dbReference type="Proteomes" id="UP000812440">
    <property type="component" value="Chromosome 3"/>
</dbReference>
<feature type="transmembrane region" description="Helical" evidence="24">
    <location>
        <begin position="453"/>
        <end position="478"/>
    </location>
</feature>
<protein>
    <recommendedName>
        <fullName evidence="25">Cyclic nucleotide-binding domain-containing protein</fullName>
    </recommendedName>
</protein>
<comment type="catalytic activity">
    <reaction evidence="21">
        <text>K(+)(in) = K(+)(out)</text>
        <dbReference type="Rhea" id="RHEA:29463"/>
        <dbReference type="ChEBI" id="CHEBI:29103"/>
    </reaction>
</comment>
<evidence type="ECO:0000256" key="10">
    <source>
        <dbReference type="ARBA" id="ARBA00022826"/>
    </source>
</evidence>
<comment type="similarity">
    <text evidence="2">Belongs to the potassium channel HCN family.</text>
</comment>
<evidence type="ECO:0000256" key="9">
    <source>
        <dbReference type="ARBA" id="ARBA00022741"/>
    </source>
</evidence>
<keyword evidence="4" id="KW-0894">Sodium channel</keyword>
<keyword evidence="15" id="KW-0406">Ion transport</keyword>
<organism evidence="26 27">
    <name type="scientific">Hymenochirus boettgeri</name>
    <name type="common">Congo dwarf clawed frog</name>
    <dbReference type="NCBI Taxonomy" id="247094"/>
    <lineage>
        <taxon>Eukaryota</taxon>
        <taxon>Metazoa</taxon>
        <taxon>Chordata</taxon>
        <taxon>Craniata</taxon>
        <taxon>Vertebrata</taxon>
        <taxon>Euteleostomi</taxon>
        <taxon>Amphibia</taxon>
        <taxon>Batrachia</taxon>
        <taxon>Anura</taxon>
        <taxon>Pipoidea</taxon>
        <taxon>Pipidae</taxon>
        <taxon>Pipinae</taxon>
        <taxon>Hymenochirus</taxon>
    </lineage>
</organism>
<dbReference type="InterPro" id="IPR013621">
    <property type="entry name" value="Ion_trans_N"/>
</dbReference>
<evidence type="ECO:0000256" key="1">
    <source>
        <dbReference type="ARBA" id="ARBA00004651"/>
    </source>
</evidence>
<dbReference type="SMART" id="SM00100">
    <property type="entry name" value="cNMP"/>
    <property type="match status" value="1"/>
</dbReference>
<evidence type="ECO:0000256" key="4">
    <source>
        <dbReference type="ARBA" id="ARBA00022461"/>
    </source>
</evidence>
<dbReference type="GO" id="GO:0030425">
    <property type="term" value="C:dendrite"/>
    <property type="evidence" value="ECO:0007669"/>
    <property type="project" value="TreeGrafter"/>
</dbReference>
<evidence type="ECO:0000313" key="27">
    <source>
        <dbReference type="Proteomes" id="UP000812440"/>
    </source>
</evidence>
<evidence type="ECO:0000256" key="6">
    <source>
        <dbReference type="ARBA" id="ARBA00022538"/>
    </source>
</evidence>
<dbReference type="Gene3D" id="1.10.287.630">
    <property type="entry name" value="Helix hairpin bin"/>
    <property type="match status" value="1"/>
</dbReference>
<evidence type="ECO:0000256" key="15">
    <source>
        <dbReference type="ARBA" id="ARBA00023065"/>
    </source>
</evidence>
<dbReference type="Gene3D" id="2.60.120.10">
    <property type="entry name" value="Jelly Rolls"/>
    <property type="match status" value="1"/>
</dbReference>
<evidence type="ECO:0000256" key="24">
    <source>
        <dbReference type="SAM" id="Phobius"/>
    </source>
</evidence>
<evidence type="ECO:0000256" key="11">
    <source>
        <dbReference type="ARBA" id="ARBA00022882"/>
    </source>
</evidence>
<feature type="non-terminal residue" evidence="26">
    <location>
        <position position="889"/>
    </location>
</feature>
<keyword evidence="11" id="KW-0851">Voltage-gated channel</keyword>
<dbReference type="PROSITE" id="PS00888">
    <property type="entry name" value="CNMP_BINDING_1"/>
    <property type="match status" value="1"/>
</dbReference>
<reference evidence="26" key="1">
    <citation type="thesis" date="2020" institute="ProQuest LLC" country="789 East Eisenhower Parkway, Ann Arbor, MI, USA">
        <title>Comparative Genomics and Chromosome Evolution.</title>
        <authorList>
            <person name="Mudd A.B."/>
        </authorList>
    </citation>
    <scope>NUCLEOTIDE SEQUENCE</scope>
    <source>
        <strain evidence="26">Female2</strain>
        <tissue evidence="26">Blood</tissue>
    </source>
</reference>
<evidence type="ECO:0000256" key="23">
    <source>
        <dbReference type="SAM" id="MobiDB-lite"/>
    </source>
</evidence>
<keyword evidence="12" id="KW-0630">Potassium</keyword>
<keyword evidence="13 24" id="KW-1133">Transmembrane helix</keyword>
<keyword evidence="9" id="KW-0547">Nucleotide-binding</keyword>
<dbReference type="GO" id="GO:0003254">
    <property type="term" value="P:regulation of membrane depolarization"/>
    <property type="evidence" value="ECO:0007669"/>
    <property type="project" value="TreeGrafter"/>
</dbReference>
<keyword evidence="18" id="KW-0739">Sodium transport</keyword>
<evidence type="ECO:0000256" key="16">
    <source>
        <dbReference type="ARBA" id="ARBA00023136"/>
    </source>
</evidence>
<dbReference type="Gene3D" id="1.10.287.70">
    <property type="match status" value="1"/>
</dbReference>
<keyword evidence="20" id="KW-0407">Ion channel</keyword>
<dbReference type="PANTHER" id="PTHR45689:SF4">
    <property type="entry name" value="POTASSIUM_SODIUM HYPERPOLARIZATION-ACTIVATED CYCLIC NUCLEOTIDE-GATED CHANNEL 4"/>
    <property type="match status" value="1"/>
</dbReference>
<keyword evidence="3" id="KW-0813">Transport</keyword>
<keyword evidence="17" id="KW-0114">cAMP</keyword>
<evidence type="ECO:0000313" key="26">
    <source>
        <dbReference type="EMBL" id="KAG8440227.1"/>
    </source>
</evidence>
<dbReference type="FunFam" id="1.10.287.70:FF:000031">
    <property type="entry name" value="Potassium/sodium hyperpolarization-activated cyclic nucleotide-gated channel 1, putative"/>
    <property type="match status" value="1"/>
</dbReference>
<evidence type="ECO:0000256" key="7">
    <source>
        <dbReference type="ARBA" id="ARBA00022566"/>
    </source>
</evidence>
<keyword evidence="19" id="KW-1071">Ligand-gated ion channel</keyword>
<comment type="catalytic activity">
    <reaction evidence="22">
        <text>Na(+)(in) = Na(+)(out)</text>
        <dbReference type="Rhea" id="RHEA:34963"/>
        <dbReference type="ChEBI" id="CHEBI:29101"/>
    </reaction>
</comment>
<feature type="region of interest" description="Disordered" evidence="23">
    <location>
        <begin position="867"/>
        <end position="889"/>
    </location>
</feature>
<evidence type="ECO:0000256" key="5">
    <source>
        <dbReference type="ARBA" id="ARBA00022475"/>
    </source>
</evidence>
<dbReference type="CDD" id="cd00038">
    <property type="entry name" value="CAP_ED"/>
    <property type="match status" value="1"/>
</dbReference>
<dbReference type="InterPro" id="IPR005821">
    <property type="entry name" value="Ion_trans_dom"/>
</dbReference>
<feature type="compositionally biased region" description="Polar residues" evidence="23">
    <location>
        <begin position="138"/>
        <end position="155"/>
    </location>
</feature>
<sequence length="889" mass="100932">MDRLRPSMRKRLYSLPPHIGSKASIMDEEEGEERDTWRKSIKLKPLPSPSALRVLDHRLVGKETRVVMETEVGKAQRSSSNGDCRRFTGSLSSITSCGRHLHDADPSEGKRLISDGDTSPTEDSPPAAGEPNIHLPQKTPTSSQCQEGEQRSSTGKLEGRAQTLSWEDEDPSSFMHRQFGALLQPGVNKFSLRMFGSQKAVEREQDRVKSAGFWIIHPYSDFRFYWDLTMLLLMVGNLIIIPVGITFFKEENTPAWIVFNVVSDTFFLVDLVLNFRTGIVLEDNTEIILEPQRIKIRYLKSWFLVDFVSSIPVDYIFLIVETRIDSEVYKTARALRIVRFTKVLSLLRLLRLSRLIRYIHQWEEIFHMTYDLASAVVRIVNLIGMMLLLCHWDGCLQFLVPMLQDFPEDCWVALNHMQNASWGKQYSYALFKAMSHMLCIGYGQQAPVGMSDVWLTMLSMIVGATCYAMFIGHATALIQSLDSSRRQYQEKYKQVEQYMSFHKLPGDMRQRIHDYYEHRYQGKMFDEESILGELSEPLREEIINFNCRKLVASMPLFANADPNFVTSMLTKLKFEVFQPGDYLIREGTVGKKMYFIQHGVVSILSKGSKETKLADGSYFGEICLLTRGRRTASVKADTYCRLYSLSVDHFNEVLEEYPMMRRAFESVALDRLDRIGKKNSLLLHKVQHDLRSGVLNYHENEIIQQIVQHDREMALDPRSKLTEGDSSPGTPTPVIWTPLVQAPLRAAAATTSVTIPLTHQRIPANIYRPHSTALGVPAHGFRQTQRTALPTHLIGSDAKMSQPSFQVHQLAGFSAAACVIPAPPSSLSTLERQTAKQHISTCMPPVKPVQWTPGTDNSSISLTLDLSQSEQQLQPPPTAKFQYPSSVLL</sequence>
<dbReference type="FunFam" id="2.60.120.10:FF:000007">
    <property type="entry name" value="Putative potassium/sodium hyperpolarization-activated cyclic nucleotide-gated channel 2"/>
    <property type="match status" value="1"/>
</dbReference>
<feature type="domain" description="Cyclic nucleotide-binding" evidence="25">
    <location>
        <begin position="556"/>
        <end position="671"/>
    </location>
</feature>
<keyword evidence="5" id="KW-1003">Cell membrane</keyword>
<evidence type="ECO:0000259" key="25">
    <source>
        <dbReference type="PROSITE" id="PS50042"/>
    </source>
</evidence>
<evidence type="ECO:0000256" key="13">
    <source>
        <dbReference type="ARBA" id="ARBA00022989"/>
    </source>
</evidence>
<keyword evidence="8 24" id="KW-0812">Transmembrane</keyword>
<evidence type="ECO:0000256" key="14">
    <source>
        <dbReference type="ARBA" id="ARBA00023053"/>
    </source>
</evidence>
<evidence type="ECO:0000256" key="12">
    <source>
        <dbReference type="ARBA" id="ARBA00022958"/>
    </source>
</evidence>
<dbReference type="InterPro" id="IPR003938">
    <property type="entry name" value="K_chnl_volt-dep_EAG/ELK/ERG"/>
</dbReference>
<dbReference type="Pfam" id="PF00520">
    <property type="entry name" value="Ion_trans"/>
    <property type="match status" value="1"/>
</dbReference>
<dbReference type="EMBL" id="JAACNH010000006">
    <property type="protein sequence ID" value="KAG8440227.1"/>
    <property type="molecule type" value="Genomic_DNA"/>
</dbReference>
<keyword evidence="7" id="KW-0116">cAMP-binding</keyword>
<evidence type="ECO:0000256" key="17">
    <source>
        <dbReference type="ARBA" id="ARBA00023149"/>
    </source>
</evidence>
<dbReference type="GO" id="GO:0005249">
    <property type="term" value="F:voltage-gated potassium channel activity"/>
    <property type="evidence" value="ECO:0007669"/>
    <property type="project" value="InterPro"/>
</dbReference>
<evidence type="ECO:0000256" key="20">
    <source>
        <dbReference type="ARBA" id="ARBA00023303"/>
    </source>
</evidence>
<feature type="region of interest" description="Disordered" evidence="23">
    <location>
        <begin position="95"/>
        <end position="165"/>
    </location>
</feature>
<name>A0A8T2J9G6_9PIPI</name>
<dbReference type="SUPFAM" id="SSF81324">
    <property type="entry name" value="Voltage-gated potassium channels"/>
    <property type="match status" value="1"/>
</dbReference>
<feature type="transmembrane region" description="Helical" evidence="24">
    <location>
        <begin position="254"/>
        <end position="273"/>
    </location>
</feature>
<dbReference type="Pfam" id="PF08412">
    <property type="entry name" value="Ion_trans_N"/>
    <property type="match status" value="1"/>
</dbReference>
<dbReference type="GO" id="GO:0005272">
    <property type="term" value="F:sodium channel activity"/>
    <property type="evidence" value="ECO:0007669"/>
    <property type="project" value="UniProtKB-KW"/>
</dbReference>
<evidence type="ECO:0000256" key="8">
    <source>
        <dbReference type="ARBA" id="ARBA00022692"/>
    </source>
</evidence>
<feature type="transmembrane region" description="Helical" evidence="24">
    <location>
        <begin position="224"/>
        <end position="248"/>
    </location>
</feature>
<comment type="subcellular location">
    <subcellularLocation>
        <location evidence="1">Cell membrane</location>
        <topology evidence="1">Multi-pass membrane protein</topology>
    </subcellularLocation>
</comment>
<proteinExistence type="inferred from homology"/>
<dbReference type="InterPro" id="IPR000595">
    <property type="entry name" value="cNMP-bd_dom"/>
</dbReference>
<evidence type="ECO:0000256" key="18">
    <source>
        <dbReference type="ARBA" id="ARBA00023201"/>
    </source>
</evidence>
<keyword evidence="27" id="KW-1185">Reference proteome</keyword>
<dbReference type="PANTHER" id="PTHR45689">
    <property type="entry name" value="I[[H]] CHANNEL, ISOFORM E"/>
    <property type="match status" value="1"/>
</dbReference>
<dbReference type="SUPFAM" id="SSF51206">
    <property type="entry name" value="cAMP-binding domain-like"/>
    <property type="match status" value="1"/>
</dbReference>
<dbReference type="FunFam" id="1.10.287.630:FF:000002">
    <property type="entry name" value="Potassium/sodium hyperpolarization-activated cyclic nucleotide-gated channel 4"/>
    <property type="match status" value="1"/>
</dbReference>
<evidence type="ECO:0000256" key="3">
    <source>
        <dbReference type="ARBA" id="ARBA00022448"/>
    </source>
</evidence>
<dbReference type="InterPro" id="IPR051413">
    <property type="entry name" value="K/Na_HCN_channel"/>
</dbReference>
<evidence type="ECO:0000256" key="21">
    <source>
        <dbReference type="ARBA" id="ARBA00034430"/>
    </source>
</evidence>
<gene>
    <name evidence="26" type="ORF">GDO86_006129</name>
</gene>
<dbReference type="AlphaFoldDB" id="A0A8T2J9G6"/>